<dbReference type="Gene3D" id="2.60.40.3930">
    <property type="match status" value="2"/>
</dbReference>
<dbReference type="InterPro" id="IPR041033">
    <property type="entry name" value="SpaA_PFL_dom_1"/>
</dbReference>
<dbReference type="InterPro" id="IPR019931">
    <property type="entry name" value="LPXTG_anchor"/>
</dbReference>
<dbReference type="Gene3D" id="2.60.40.10">
    <property type="entry name" value="Immunoglobulins"/>
    <property type="match status" value="2"/>
</dbReference>
<proteinExistence type="predicted"/>
<gene>
    <name evidence="8" type="ORF">FAJ35_04550</name>
</gene>
<evidence type="ECO:0000256" key="2">
    <source>
        <dbReference type="ARBA" id="ARBA00022525"/>
    </source>
</evidence>
<keyword evidence="3" id="KW-0732">Signal</keyword>
<feature type="region of interest" description="Disordered" evidence="5">
    <location>
        <begin position="768"/>
        <end position="788"/>
    </location>
</feature>
<evidence type="ECO:0000256" key="6">
    <source>
        <dbReference type="SAM" id="Phobius"/>
    </source>
</evidence>
<comment type="caution">
    <text evidence="8">The sequence shown here is derived from an EMBL/GenBank/DDBJ whole genome shotgun (WGS) entry which is preliminary data.</text>
</comment>
<dbReference type="InterPro" id="IPR013783">
    <property type="entry name" value="Ig-like_fold"/>
</dbReference>
<dbReference type="InterPro" id="IPR013552">
    <property type="entry name" value="Thioester_dom"/>
</dbReference>
<dbReference type="Pfam" id="PF08341">
    <property type="entry name" value="TED"/>
    <property type="match status" value="1"/>
</dbReference>
<keyword evidence="2" id="KW-0964">Secreted</keyword>
<keyword evidence="1" id="KW-0134">Cell wall</keyword>
<name>A0A4T2GV68_STRSU</name>
<evidence type="ECO:0000313" key="8">
    <source>
        <dbReference type="EMBL" id="TII02627.1"/>
    </source>
</evidence>
<evidence type="ECO:0000313" key="9">
    <source>
        <dbReference type="Proteomes" id="UP000309259"/>
    </source>
</evidence>
<evidence type="ECO:0000256" key="5">
    <source>
        <dbReference type="SAM" id="MobiDB-lite"/>
    </source>
</evidence>
<dbReference type="Gene3D" id="2.60.40.1140">
    <property type="entry name" value="Collagen-binding surface protein Cna, B-type domain"/>
    <property type="match status" value="5"/>
</dbReference>
<dbReference type="EMBL" id="SSXL01000012">
    <property type="protein sequence ID" value="TII02627.1"/>
    <property type="molecule type" value="Genomic_DNA"/>
</dbReference>
<feature type="transmembrane region" description="Helical" evidence="6">
    <location>
        <begin position="1315"/>
        <end position="1332"/>
    </location>
</feature>
<dbReference type="Pfam" id="PF17802">
    <property type="entry name" value="SpaA"/>
    <property type="match status" value="2"/>
</dbReference>
<feature type="region of interest" description="Disordered" evidence="5">
    <location>
        <begin position="1265"/>
        <end position="1314"/>
    </location>
</feature>
<accession>A0A4T2GV68</accession>
<dbReference type="RefSeq" id="WP_136647858.1">
    <property type="nucleotide sequence ID" value="NZ_JAIMDZ010000012.1"/>
</dbReference>
<dbReference type="CDD" id="cd00222">
    <property type="entry name" value="CollagenBindB"/>
    <property type="match status" value="5"/>
</dbReference>
<keyword evidence="4" id="KW-0572">Peptidoglycan-anchor</keyword>
<dbReference type="NCBIfam" id="TIGR01167">
    <property type="entry name" value="LPXTG_anchor"/>
    <property type="match status" value="1"/>
</dbReference>
<protein>
    <submittedName>
        <fullName evidence="8">Cna B-type domain-containing protein</fullName>
    </submittedName>
</protein>
<dbReference type="InterPro" id="IPR008454">
    <property type="entry name" value="Collagen-bd_Cna-like_B-typ_dom"/>
</dbReference>
<feature type="compositionally biased region" description="Basic and acidic residues" evidence="5">
    <location>
        <begin position="1268"/>
        <end position="1279"/>
    </location>
</feature>
<organism evidence="8 9">
    <name type="scientific">Streptococcus suis</name>
    <dbReference type="NCBI Taxonomy" id="1307"/>
    <lineage>
        <taxon>Bacteria</taxon>
        <taxon>Bacillati</taxon>
        <taxon>Bacillota</taxon>
        <taxon>Bacilli</taxon>
        <taxon>Lactobacillales</taxon>
        <taxon>Streptococcaceae</taxon>
        <taxon>Streptococcus</taxon>
    </lineage>
</organism>
<feature type="compositionally biased region" description="Basic and acidic residues" evidence="5">
    <location>
        <begin position="1286"/>
        <end position="1303"/>
    </location>
</feature>
<dbReference type="Pfam" id="PF18202">
    <property type="entry name" value="TQ"/>
    <property type="match status" value="2"/>
</dbReference>
<reference evidence="8 9" key="1">
    <citation type="submission" date="2019-04" db="EMBL/GenBank/DDBJ databases">
        <title>Genome analysis of Streptococcus suis strain WUSS327.</title>
        <authorList>
            <person name="Chen H."/>
            <person name="Gao X."/>
            <person name="Wu Z."/>
        </authorList>
    </citation>
    <scope>NUCLEOTIDE SEQUENCE [LARGE SCALE GENOMIC DNA]</scope>
    <source>
        <strain evidence="8 9">WUSS327</strain>
    </source>
</reference>
<dbReference type="Pfam" id="PF05738">
    <property type="entry name" value="Cna_B"/>
    <property type="match status" value="5"/>
</dbReference>
<sequence length="1339" mass="150639">MRKERKWLHRISSMILSFLMVLQVFSGSFANMQVHAQDDAEIWYATSNSVFEFINSTIRVKHPGGWSLIAYCIEGDKKFPMPGDNLLYTAWNVERGNLGRHFNKPRGGQKAAEDGVLKAIWNGYPYDMGDIQTRYQLTDNEFEILTGLAIHYFTDSKWSWNYIDILTPSILANNGIRRMNNERKRSGKPLLSDAFKELVGLGKTENSGPLNPNLELPPEELDIILFTPTSTTATQGYQKLLTLDYKRHNVEIDKRDGVNNLKLSDAEFTITKTNKPLRSIIEGDKTTNSIKTTLDTIDKIPLVPGDYTLDETRSPNGYKKVTTPIKFKLKNDGTIEFQGTQPKDVEFSQVVNKELQINPPYMYPKLTIKNYKEKTKIGIIKVNETGFQTLAGAKFELWKKGGEKVDSWDSKEVDIVMLQTDKSLELDPGSYILKEIKAPNGYIGIGEKEFTISQEGEVKLNHPEGIKVQRSPQGDITYLYISNVKEKEKPSKPKNGELKTTVSVDNERATDQKELSLTIAGNETTKNVVDTVKYSNLVTGEQYKLTGRLMKITADKEEQVGEPVEKTFTAKETTGDNEEQRIETITFENVKLEAGVKYVVYESAESVREIEFKEGKEKHKVEHADKDDKAQTVVVEKEKPSKPKNGELKTTVSVDNERATDQKELSLTIAGNETTKNVVDTVKYSNLVTGEQYKLTGRLMKITADKEEQVGEPVEKTFTAKETTGDNEEQRIETITFENVKLEAGVKYVVYESAESVREIEFKEGKEKHKVEHADKDDKAQTVVVEKEEPQEPEVTKVSVKKVWNVKEGKTVPAQVVIRLIPVNQTLTLNAENNWQGEFTNLPLKGDDGQVINYVISEDEVTGFTTEITGNKETGFVVTNTPEEVTPEIEKIEIPVTKVWSPNTPQDKMPQEITVVLDQTQERLVLNAENGWKGKFENLPKTTEDAKTIDYTISEVTVEGFTSKITGNKETGFIVTNTYNEPEEPQTGKINIPVQKIWNVKEGEILPESVEITLQPTGDKLVLSAENQWKGEFTDLPKVNEEGEEITYTITETAVEGYQTDITGDQLTGFTVTNTKEEPEKPEVTEVSVKKVWNAKEGTKIPESITVVLEQTGESVVLNAENEWKASFKDLKAKDEQGNIITYTVKEVEVEGFTSTVSGNMKEGYVIVNTEKPVTPDEPQKPETRDITVTKKWIGESLDKIVVYLMADGKKIDEVILNKENGWSHTFKDLDKIKDGKEISYTVEEQEVKGYTVKVEGNMEKGFIITNTKEDPKIPDEPRPNVPNDPGHEEPKNPAPKTPKDRGSVLPKTGDASDIGLYGLSGVLSLVGLILIRRKRKEV</sequence>
<evidence type="ECO:0000256" key="1">
    <source>
        <dbReference type="ARBA" id="ARBA00022512"/>
    </source>
</evidence>
<dbReference type="SUPFAM" id="SSF49478">
    <property type="entry name" value="Cna protein B-type domain"/>
    <property type="match status" value="5"/>
</dbReference>
<keyword evidence="6" id="KW-0472">Membrane</keyword>
<dbReference type="PROSITE" id="PS50847">
    <property type="entry name" value="GRAM_POS_ANCHORING"/>
    <property type="match status" value="1"/>
</dbReference>
<evidence type="ECO:0000256" key="4">
    <source>
        <dbReference type="ARBA" id="ARBA00023088"/>
    </source>
</evidence>
<dbReference type="Gene3D" id="1.10.150.480">
    <property type="match status" value="1"/>
</dbReference>
<evidence type="ECO:0000256" key="3">
    <source>
        <dbReference type="ARBA" id="ARBA00022729"/>
    </source>
</evidence>
<evidence type="ECO:0000259" key="7">
    <source>
        <dbReference type="PROSITE" id="PS50847"/>
    </source>
</evidence>
<dbReference type="InterPro" id="IPR041100">
    <property type="entry name" value="TQ"/>
</dbReference>
<feature type="domain" description="Gram-positive cocci surface proteins LPxTG" evidence="7">
    <location>
        <begin position="1306"/>
        <end position="1339"/>
    </location>
</feature>
<keyword evidence="6" id="KW-0812">Transmembrane</keyword>
<dbReference type="Proteomes" id="UP000309259">
    <property type="component" value="Unassembled WGS sequence"/>
</dbReference>
<dbReference type="NCBIfam" id="NF033903">
    <property type="entry name" value="VaFE_rpt"/>
    <property type="match status" value="2"/>
</dbReference>
<keyword evidence="6" id="KW-1133">Transmembrane helix</keyword>